<evidence type="ECO:0008006" key="15">
    <source>
        <dbReference type="Google" id="ProtNLM"/>
    </source>
</evidence>
<feature type="region of interest" description="Disordered" evidence="9">
    <location>
        <begin position="497"/>
        <end position="539"/>
    </location>
</feature>
<feature type="region of interest" description="Disordered" evidence="9">
    <location>
        <begin position="407"/>
        <end position="476"/>
    </location>
</feature>
<dbReference type="Pfam" id="PF00076">
    <property type="entry name" value="RRM_1"/>
    <property type="match status" value="1"/>
</dbReference>
<dbReference type="PANTHER" id="PTHR15725">
    <property type="entry name" value="ZN-FINGER, C-X8-C-X5-C-X3-H TYPE-CONTAINING"/>
    <property type="match status" value="1"/>
</dbReference>
<name>A0A9P7S1C5_9AGAR</name>
<feature type="compositionally biased region" description="Polar residues" evidence="9">
    <location>
        <begin position="178"/>
        <end position="208"/>
    </location>
</feature>
<evidence type="ECO:0000256" key="5">
    <source>
        <dbReference type="ARBA" id="ARBA00022786"/>
    </source>
</evidence>
<dbReference type="GeneID" id="66076326"/>
<dbReference type="InterPro" id="IPR002867">
    <property type="entry name" value="IBR_dom"/>
</dbReference>
<evidence type="ECO:0000259" key="10">
    <source>
        <dbReference type="PROSITE" id="PS50102"/>
    </source>
</evidence>
<evidence type="ECO:0000256" key="2">
    <source>
        <dbReference type="ARBA" id="ARBA00022723"/>
    </source>
</evidence>
<dbReference type="Gene3D" id="3.30.70.330">
    <property type="match status" value="2"/>
</dbReference>
<evidence type="ECO:0000256" key="1">
    <source>
        <dbReference type="ARBA" id="ARBA00022679"/>
    </source>
</evidence>
<evidence type="ECO:0000256" key="9">
    <source>
        <dbReference type="SAM" id="MobiDB-lite"/>
    </source>
</evidence>
<evidence type="ECO:0000259" key="11">
    <source>
        <dbReference type="PROSITE" id="PS50103"/>
    </source>
</evidence>
<dbReference type="InterPro" id="IPR017907">
    <property type="entry name" value="Znf_RING_CS"/>
</dbReference>
<keyword evidence="4 8" id="KW-0863">Zinc-finger</keyword>
<dbReference type="PROSITE" id="PS50103">
    <property type="entry name" value="ZF_C3H1"/>
    <property type="match status" value="7"/>
</dbReference>
<evidence type="ECO:0000256" key="4">
    <source>
        <dbReference type="ARBA" id="ARBA00022771"/>
    </source>
</evidence>
<dbReference type="Gene3D" id="3.30.1370.210">
    <property type="match status" value="1"/>
</dbReference>
<dbReference type="Pfam" id="PF01485">
    <property type="entry name" value="IBR"/>
    <property type="match status" value="1"/>
</dbReference>
<dbReference type="OrthoDB" id="1431934at2759"/>
<evidence type="ECO:0000256" key="3">
    <source>
        <dbReference type="ARBA" id="ARBA00022737"/>
    </source>
</evidence>
<feature type="zinc finger region" description="C3H1-type" evidence="8">
    <location>
        <begin position="383"/>
        <end position="410"/>
    </location>
</feature>
<keyword evidence="2 8" id="KW-0479">Metal-binding</keyword>
<keyword evidence="3" id="KW-0677">Repeat</keyword>
<dbReference type="InterPro" id="IPR044066">
    <property type="entry name" value="TRIAD_supradom"/>
</dbReference>
<dbReference type="SUPFAM" id="SSF57850">
    <property type="entry name" value="RING/U-box"/>
    <property type="match status" value="2"/>
</dbReference>
<dbReference type="SUPFAM" id="SSF54928">
    <property type="entry name" value="RNA-binding domain, RBD"/>
    <property type="match status" value="2"/>
</dbReference>
<dbReference type="Pfam" id="PF14608">
    <property type="entry name" value="zf-CCCH_2"/>
    <property type="match status" value="6"/>
</dbReference>
<feature type="zinc finger region" description="C3H1-type" evidence="8">
    <location>
        <begin position="67"/>
        <end position="94"/>
    </location>
</feature>
<feature type="domain" description="C3H1-type" evidence="11">
    <location>
        <begin position="267"/>
        <end position="296"/>
    </location>
</feature>
<keyword evidence="6 8" id="KW-0862">Zinc</keyword>
<dbReference type="PANTHER" id="PTHR15725:SF14">
    <property type="entry name" value="ZINC FINGER CCCH DOMAIN-CONTAINING PROTEIN 11A"/>
    <property type="match status" value="1"/>
</dbReference>
<dbReference type="PROSITE" id="PS50102">
    <property type="entry name" value="RRM"/>
    <property type="match status" value="1"/>
</dbReference>
<feature type="compositionally biased region" description="Polar residues" evidence="9">
    <location>
        <begin position="497"/>
        <end position="518"/>
    </location>
</feature>
<dbReference type="InterPro" id="IPR000571">
    <property type="entry name" value="Znf_CCCH"/>
</dbReference>
<feature type="domain" description="RRM" evidence="10">
    <location>
        <begin position="783"/>
        <end position="888"/>
    </location>
</feature>
<feature type="domain" description="C3H1-type" evidence="11">
    <location>
        <begin position="383"/>
        <end position="410"/>
    </location>
</feature>
<proteinExistence type="predicted"/>
<dbReference type="PROSITE" id="PS51873">
    <property type="entry name" value="TRIAD"/>
    <property type="match status" value="1"/>
</dbReference>
<comment type="caution">
    <text evidence="13">The sequence shown here is derived from an EMBL/GenBank/DDBJ whole genome shotgun (WGS) entry which is preliminary data.</text>
</comment>
<dbReference type="KEGG" id="more:E1B28_007250"/>
<evidence type="ECO:0000259" key="12">
    <source>
        <dbReference type="PROSITE" id="PS51873"/>
    </source>
</evidence>
<feature type="domain" description="C3H1-type" evidence="11">
    <location>
        <begin position="67"/>
        <end position="94"/>
    </location>
</feature>
<reference evidence="13" key="1">
    <citation type="journal article" date="2021" name="Genome Biol. Evol.">
        <title>The assembled and annotated genome of the fairy-ring fungus Marasmius oreades.</title>
        <authorList>
            <person name="Hiltunen M."/>
            <person name="Ament-Velasquez S.L."/>
            <person name="Johannesson H."/>
        </authorList>
    </citation>
    <scope>NUCLEOTIDE SEQUENCE</scope>
    <source>
        <strain evidence="13">03SP1</strain>
    </source>
</reference>
<feature type="zinc finger region" description="C3H1-type" evidence="8">
    <location>
        <begin position="267"/>
        <end position="296"/>
    </location>
</feature>
<evidence type="ECO:0000256" key="6">
    <source>
        <dbReference type="ARBA" id="ARBA00022833"/>
    </source>
</evidence>
<dbReference type="GO" id="GO:0016740">
    <property type="term" value="F:transferase activity"/>
    <property type="evidence" value="ECO:0007669"/>
    <property type="project" value="UniProtKB-KW"/>
</dbReference>
<feature type="domain" description="C3H1-type" evidence="11">
    <location>
        <begin position="2"/>
        <end position="29"/>
    </location>
</feature>
<feature type="domain" description="C3H1-type" evidence="11">
    <location>
        <begin position="318"/>
        <end position="345"/>
    </location>
</feature>
<evidence type="ECO:0000256" key="8">
    <source>
        <dbReference type="PROSITE-ProRule" id="PRU00723"/>
    </source>
</evidence>
<evidence type="ECO:0000256" key="7">
    <source>
        <dbReference type="PROSITE-ProRule" id="PRU00176"/>
    </source>
</evidence>
<dbReference type="Gene3D" id="3.30.40.10">
    <property type="entry name" value="Zinc/RING finger domain, C3HC4 (zinc finger)"/>
    <property type="match status" value="1"/>
</dbReference>
<feature type="region of interest" description="Disordered" evidence="9">
    <location>
        <begin position="117"/>
        <end position="208"/>
    </location>
</feature>
<keyword evidence="5" id="KW-0833">Ubl conjugation pathway</keyword>
<dbReference type="PROSITE" id="PS00518">
    <property type="entry name" value="ZF_RING_1"/>
    <property type="match status" value="1"/>
</dbReference>
<dbReference type="Gene3D" id="4.10.1000.10">
    <property type="entry name" value="Zinc finger, CCCH-type"/>
    <property type="match status" value="3"/>
</dbReference>
<gene>
    <name evidence="13" type="ORF">E1B28_007250</name>
</gene>
<keyword evidence="7" id="KW-0694">RNA-binding</keyword>
<dbReference type="InterPro" id="IPR012677">
    <property type="entry name" value="Nucleotide-bd_a/b_plait_sf"/>
</dbReference>
<dbReference type="CDD" id="cd20335">
    <property type="entry name" value="BRcat_RBR"/>
    <property type="match status" value="1"/>
</dbReference>
<feature type="zinc finger region" description="C3H1-type" evidence="8">
    <location>
        <begin position="2"/>
        <end position="29"/>
    </location>
</feature>
<dbReference type="AlphaFoldDB" id="A0A9P7S1C5"/>
<dbReference type="GO" id="GO:0008270">
    <property type="term" value="F:zinc ion binding"/>
    <property type="evidence" value="ECO:0007669"/>
    <property type="project" value="UniProtKB-KW"/>
</dbReference>
<dbReference type="GO" id="GO:0003723">
    <property type="term" value="F:RNA binding"/>
    <property type="evidence" value="ECO:0007669"/>
    <property type="project" value="UniProtKB-UniRule"/>
</dbReference>
<organism evidence="13 14">
    <name type="scientific">Marasmius oreades</name>
    <name type="common">fairy-ring Marasmius</name>
    <dbReference type="NCBI Taxonomy" id="181124"/>
    <lineage>
        <taxon>Eukaryota</taxon>
        <taxon>Fungi</taxon>
        <taxon>Dikarya</taxon>
        <taxon>Basidiomycota</taxon>
        <taxon>Agaricomycotina</taxon>
        <taxon>Agaricomycetes</taxon>
        <taxon>Agaricomycetidae</taxon>
        <taxon>Agaricales</taxon>
        <taxon>Marasmiineae</taxon>
        <taxon>Marasmiaceae</taxon>
        <taxon>Marasmius</taxon>
    </lineage>
</organism>
<keyword evidence="1" id="KW-0808">Transferase</keyword>
<accession>A0A9P7S1C5</accession>
<sequence>MSNSKEICTFFLKNACNKGDRCLYRHDRASTGTTVPCPYFKLGTCKFGDSCLNRHEREGSLKDLDASNTRAPCKYFTLGKCRHGDHCLYDHGIKGPSSSLSTSSFIPAILNTTSASSDTFVEHSNPPQQPITPLVQNLPESPNGPMAVIPELIPLPPSRATSPEPASPFGDRRDDDSQTSVRTSGEQLNGTNDSEINPGSSSPLPHLTYQESSPILSIEPYPTYQQGLYPAYSDYRLPVHYPLPISPTILSPMPPLQPQFFQPIKKDATVPLCQQHFEKNACLYTNETCHFRHILSANEYKALSQTLSSMDPLTPNINGSTKKCLFYEAGKCRNGDACPYVHEVHGQAVAPKMAIPLSLNDNEDLRDDTRNSATTSEPFRTTGFKRKVCHYYQQAKCRNGDRCKYTHEKEPLSDENPGASDNYGWGGSGDDRADAGQPAAEDNGWTITDCDWTSDLPPEVPQISVWDTQPSDEGADADNQARALEAPISGRISALNVESESNEGDNQTPAPTQGQSDDAATWDQDWGNQNPSQLQREEVDNRKELPCKYFGQGHCNWGDECPFQHIRQEEYEHMQVPEEHSEKDPEIEDIESIETPPDTRPSHPIPSAEQSFFHCRVRFGPGGVPEEVTTPFESHTVVISHLPLAITSQQIEELDRLVSSFGTIDDQTTETIDDAVQVRIDYSSIPDAAVAARSLNNYQFHSSILTARVDSPSPIVYNIQPAKDSCWVKIAYPTPYRRAWCFYRTITQAKQEVNRLDGRTLRGRKVKASFQSRLASRRNHNAFAICLDNLPLRTEKDDLKGFCDGPMLVEITSPNYNESPLEDIRRLLDSFGDIQLFELVPSSPSKSKQLAFARFHDANAAVLAVQKLNGTEHEFIGGSVLTVQLTYYSCFEVPSQQLAIIEREIERIRDSRFEECKIQWDAEGDTTHVRVFSPKAQALARTMKEIRVLLYGEAMLVPEDSQPFWVEYFDTVSCQKALRNVNRDASFLIQLDFRNRHVLLFGSEEARSSAKAKLLGLVKKVDKMRYSLNLRGPGIRTLLDGGLEILEKSGINSNKMVLDVTSRMFSLWGGIDEFQKVVQVVGQCESDPPTTKMSASCPICRLPPFKPIELSCCHVYCDRCISYYIQSRTIPPFEKLVCLASAQDDDELPPYPCTNEIPLSVIGNLLSPEETLDLLETSFLAHVQKNPPAKFRMCPTIDCRLVYRITEEDTVIRCPECKLFICSSCNVVSHDGLTCSEYRQIDVSHT</sequence>
<protein>
    <recommendedName>
        <fullName evidence="15">RING-type E3 ubiquitin transferase</fullName>
    </recommendedName>
</protein>
<dbReference type="Proteomes" id="UP001049176">
    <property type="component" value="Chromosome 4"/>
</dbReference>
<feature type="zinc finger region" description="C3H1-type" evidence="8">
    <location>
        <begin position="318"/>
        <end position="345"/>
    </location>
</feature>
<feature type="zinc finger region" description="C3H1-type" evidence="8">
    <location>
        <begin position="31"/>
        <end position="58"/>
    </location>
</feature>
<dbReference type="InterPro" id="IPR036855">
    <property type="entry name" value="Znf_CCCH_sf"/>
</dbReference>
<evidence type="ECO:0000313" key="14">
    <source>
        <dbReference type="Proteomes" id="UP001049176"/>
    </source>
</evidence>
<evidence type="ECO:0000313" key="13">
    <source>
        <dbReference type="EMBL" id="KAG7093584.1"/>
    </source>
</evidence>
<dbReference type="InterPro" id="IPR013083">
    <property type="entry name" value="Znf_RING/FYVE/PHD"/>
</dbReference>
<dbReference type="CDD" id="cd00590">
    <property type="entry name" value="RRM_SF"/>
    <property type="match status" value="1"/>
</dbReference>
<dbReference type="EMBL" id="CM032184">
    <property type="protein sequence ID" value="KAG7093584.1"/>
    <property type="molecule type" value="Genomic_DNA"/>
</dbReference>
<feature type="zinc finger region" description="C3H1-type" evidence="8">
    <location>
        <begin position="541"/>
        <end position="568"/>
    </location>
</feature>
<keyword evidence="14" id="KW-1185">Reference proteome</keyword>
<dbReference type="SUPFAM" id="SSF90229">
    <property type="entry name" value="CCCH zinc finger"/>
    <property type="match status" value="5"/>
</dbReference>
<dbReference type="SMART" id="SM00356">
    <property type="entry name" value="ZnF_C3H1"/>
    <property type="match status" value="7"/>
</dbReference>
<feature type="domain" description="C3H1-type" evidence="11">
    <location>
        <begin position="541"/>
        <end position="568"/>
    </location>
</feature>
<feature type="domain" description="C3H1-type" evidence="11">
    <location>
        <begin position="31"/>
        <end position="58"/>
    </location>
</feature>
<dbReference type="RefSeq" id="XP_043010054.1">
    <property type="nucleotide sequence ID" value="XM_043151972.1"/>
</dbReference>
<dbReference type="InterPro" id="IPR000504">
    <property type="entry name" value="RRM_dom"/>
</dbReference>
<feature type="domain" description="RING-type" evidence="12">
    <location>
        <begin position="1093"/>
        <end position="1246"/>
    </location>
</feature>
<dbReference type="InterPro" id="IPR035979">
    <property type="entry name" value="RBD_domain_sf"/>
</dbReference>